<dbReference type="HAMAP" id="MF_01820">
    <property type="entry name" value="GTPase_RsgA"/>
    <property type="match status" value="1"/>
</dbReference>
<feature type="binding site" evidence="10">
    <location>
        <position position="302"/>
    </location>
    <ligand>
        <name>Zn(2+)</name>
        <dbReference type="ChEBI" id="CHEBI:29105"/>
    </ligand>
</feature>
<dbReference type="CDD" id="cd01854">
    <property type="entry name" value="YjeQ_EngC"/>
    <property type="match status" value="1"/>
</dbReference>
<keyword evidence="9 10" id="KW-0342">GTP-binding</keyword>
<dbReference type="EMBL" id="SLZU01000008">
    <property type="protein sequence ID" value="TCS62797.1"/>
    <property type="molecule type" value="Genomic_DNA"/>
</dbReference>
<dbReference type="InterPro" id="IPR010914">
    <property type="entry name" value="RsgA_GTPase_dom"/>
</dbReference>
<dbReference type="NCBIfam" id="TIGR00157">
    <property type="entry name" value="ribosome small subunit-dependent GTPase A"/>
    <property type="match status" value="1"/>
</dbReference>
<keyword evidence="8 10" id="KW-0694">RNA-binding</keyword>
<protein>
    <recommendedName>
        <fullName evidence="10">Small ribosomal subunit biogenesis GTPase RsgA</fullName>
        <ecNumber evidence="10">3.6.1.-</ecNumber>
    </recommendedName>
</protein>
<dbReference type="PROSITE" id="PS50936">
    <property type="entry name" value="ENGC_GTPASE"/>
    <property type="match status" value="1"/>
</dbReference>
<dbReference type="Gene3D" id="3.40.50.300">
    <property type="entry name" value="P-loop containing nucleotide triphosphate hydrolases"/>
    <property type="match status" value="1"/>
</dbReference>
<feature type="domain" description="CP-type G" evidence="13">
    <location>
        <begin position="111"/>
        <end position="266"/>
    </location>
</feature>
<organism evidence="14 15">
    <name type="scientific">Primorskyibacter sedentarius</name>
    <dbReference type="NCBI Taxonomy" id="745311"/>
    <lineage>
        <taxon>Bacteria</taxon>
        <taxon>Pseudomonadati</taxon>
        <taxon>Pseudomonadota</taxon>
        <taxon>Alphaproteobacteria</taxon>
        <taxon>Rhodobacterales</taxon>
        <taxon>Roseobacteraceae</taxon>
        <taxon>Primorskyibacter</taxon>
    </lineage>
</organism>
<dbReference type="GO" id="GO:0005525">
    <property type="term" value="F:GTP binding"/>
    <property type="evidence" value="ECO:0007669"/>
    <property type="project" value="UniProtKB-UniRule"/>
</dbReference>
<dbReference type="InterPro" id="IPR027417">
    <property type="entry name" value="P-loop_NTPase"/>
</dbReference>
<keyword evidence="7 10" id="KW-0862">Zinc</keyword>
<evidence type="ECO:0000256" key="11">
    <source>
        <dbReference type="SAM" id="MobiDB-lite"/>
    </source>
</evidence>
<name>A0A4R3JB26_9RHOB</name>
<dbReference type="GO" id="GO:0003924">
    <property type="term" value="F:GTPase activity"/>
    <property type="evidence" value="ECO:0007669"/>
    <property type="project" value="UniProtKB-UniRule"/>
</dbReference>
<dbReference type="Proteomes" id="UP000295696">
    <property type="component" value="Unassembled WGS sequence"/>
</dbReference>
<feature type="binding site" evidence="10">
    <location>
        <position position="296"/>
    </location>
    <ligand>
        <name>Zn(2+)</name>
        <dbReference type="ChEBI" id="CHEBI:29105"/>
    </ligand>
</feature>
<dbReference type="InterPro" id="IPR030378">
    <property type="entry name" value="G_CP_dom"/>
</dbReference>
<comment type="similarity">
    <text evidence="10">Belongs to the TRAFAC class YlqF/YawG GTPase family. RsgA subfamily.</text>
</comment>
<reference evidence="14 15" key="1">
    <citation type="submission" date="2019-03" db="EMBL/GenBank/DDBJ databases">
        <title>Genomic Encyclopedia of Type Strains, Phase IV (KMG-IV): sequencing the most valuable type-strain genomes for metagenomic binning, comparative biology and taxonomic classification.</title>
        <authorList>
            <person name="Goeker M."/>
        </authorList>
    </citation>
    <scope>NUCLEOTIDE SEQUENCE [LARGE SCALE GENOMIC DNA]</scope>
    <source>
        <strain evidence="14 15">DSM 104836</strain>
    </source>
</reference>
<dbReference type="EC" id="3.6.1.-" evidence="10"/>
<dbReference type="SUPFAM" id="SSF52540">
    <property type="entry name" value="P-loop containing nucleoside triphosphate hydrolases"/>
    <property type="match status" value="1"/>
</dbReference>
<evidence type="ECO:0000256" key="1">
    <source>
        <dbReference type="ARBA" id="ARBA00022490"/>
    </source>
</evidence>
<evidence type="ECO:0000256" key="7">
    <source>
        <dbReference type="ARBA" id="ARBA00022833"/>
    </source>
</evidence>
<feature type="compositionally biased region" description="Basic and acidic residues" evidence="11">
    <location>
        <begin position="329"/>
        <end position="345"/>
    </location>
</feature>
<evidence type="ECO:0000256" key="2">
    <source>
        <dbReference type="ARBA" id="ARBA00022517"/>
    </source>
</evidence>
<dbReference type="GO" id="GO:0046872">
    <property type="term" value="F:metal ion binding"/>
    <property type="evidence" value="ECO:0007669"/>
    <property type="project" value="UniProtKB-KW"/>
</dbReference>
<comment type="function">
    <text evidence="10">One of several proteins that assist in the late maturation steps of the functional core of the 30S ribosomal subunit. Helps release RbfA from mature subunits. May play a role in the assembly of ribosomal proteins into the subunit. Circularly permuted GTPase that catalyzes slow GTP hydrolysis, GTPase activity is stimulated by the 30S ribosomal subunit.</text>
</comment>
<dbReference type="Pfam" id="PF03193">
    <property type="entry name" value="RsgA_GTPase"/>
    <property type="match status" value="1"/>
</dbReference>
<feature type="domain" description="EngC GTPase" evidence="12">
    <location>
        <begin position="117"/>
        <end position="264"/>
    </location>
</feature>
<comment type="subcellular location">
    <subcellularLocation>
        <location evidence="10">Cytoplasm</location>
    </subcellularLocation>
</comment>
<dbReference type="PANTHER" id="PTHR32120">
    <property type="entry name" value="SMALL RIBOSOMAL SUBUNIT BIOGENESIS GTPASE RSGA"/>
    <property type="match status" value="1"/>
</dbReference>
<dbReference type="OrthoDB" id="9809485at2"/>
<accession>A0A4R3JB26</accession>
<keyword evidence="1 10" id="KW-0963">Cytoplasm</keyword>
<evidence type="ECO:0000256" key="5">
    <source>
        <dbReference type="ARBA" id="ARBA00022741"/>
    </source>
</evidence>
<keyword evidence="4 10" id="KW-0699">rRNA-binding</keyword>
<feature type="region of interest" description="Disordered" evidence="11">
    <location>
        <begin position="329"/>
        <end position="361"/>
    </location>
</feature>
<evidence type="ECO:0000256" key="8">
    <source>
        <dbReference type="ARBA" id="ARBA00022884"/>
    </source>
</evidence>
<gene>
    <name evidence="10" type="primary">rsgA</name>
    <name evidence="14" type="ORF">EDD52_10892</name>
</gene>
<evidence type="ECO:0000256" key="10">
    <source>
        <dbReference type="HAMAP-Rule" id="MF_01820"/>
    </source>
</evidence>
<dbReference type="InterPro" id="IPR004881">
    <property type="entry name" value="Ribosome_biogen_GTPase_RsgA"/>
</dbReference>
<dbReference type="PROSITE" id="PS51721">
    <property type="entry name" value="G_CP"/>
    <property type="match status" value="1"/>
</dbReference>
<feature type="binding site" evidence="10">
    <location>
        <begin position="156"/>
        <end position="159"/>
    </location>
    <ligand>
        <name>GTP</name>
        <dbReference type="ChEBI" id="CHEBI:37565"/>
    </ligand>
</feature>
<keyword evidence="6 10" id="KW-0378">Hydrolase</keyword>
<dbReference type="Gene3D" id="1.10.40.50">
    <property type="entry name" value="Probable gtpase engc, domain 3"/>
    <property type="match status" value="1"/>
</dbReference>
<feature type="binding site" evidence="10">
    <location>
        <begin position="208"/>
        <end position="216"/>
    </location>
    <ligand>
        <name>GTP</name>
        <dbReference type="ChEBI" id="CHEBI:37565"/>
    </ligand>
</feature>
<keyword evidence="5 10" id="KW-0547">Nucleotide-binding</keyword>
<keyword evidence="2 10" id="KW-0690">Ribosome biogenesis</keyword>
<dbReference type="RefSeq" id="WP_132245412.1">
    <property type="nucleotide sequence ID" value="NZ_SLZU01000008.1"/>
</dbReference>
<evidence type="ECO:0000256" key="4">
    <source>
        <dbReference type="ARBA" id="ARBA00022730"/>
    </source>
</evidence>
<comment type="cofactor">
    <cofactor evidence="10">
        <name>Zn(2+)</name>
        <dbReference type="ChEBI" id="CHEBI:29105"/>
    </cofactor>
    <text evidence="10">Binds 1 zinc ion per subunit.</text>
</comment>
<evidence type="ECO:0000313" key="14">
    <source>
        <dbReference type="EMBL" id="TCS62797.1"/>
    </source>
</evidence>
<feature type="binding site" evidence="10">
    <location>
        <position position="294"/>
    </location>
    <ligand>
        <name>Zn(2+)</name>
        <dbReference type="ChEBI" id="CHEBI:29105"/>
    </ligand>
</feature>
<feature type="binding site" evidence="10">
    <location>
        <position position="289"/>
    </location>
    <ligand>
        <name>Zn(2+)</name>
        <dbReference type="ChEBI" id="CHEBI:29105"/>
    </ligand>
</feature>
<dbReference type="PANTHER" id="PTHR32120:SF10">
    <property type="entry name" value="SMALL RIBOSOMAL SUBUNIT BIOGENESIS GTPASE RSGA"/>
    <property type="match status" value="1"/>
</dbReference>
<comment type="caution">
    <text evidence="14">The sequence shown here is derived from an EMBL/GenBank/DDBJ whole genome shotgun (WGS) entry which is preliminary data.</text>
</comment>
<evidence type="ECO:0000256" key="6">
    <source>
        <dbReference type="ARBA" id="ARBA00022801"/>
    </source>
</evidence>
<keyword evidence="3 10" id="KW-0479">Metal-binding</keyword>
<evidence type="ECO:0000259" key="13">
    <source>
        <dbReference type="PROSITE" id="PS51721"/>
    </source>
</evidence>
<comment type="subunit">
    <text evidence="10">Monomer. Associates with 30S ribosomal subunit, binds 16S rRNA.</text>
</comment>
<dbReference type="GO" id="GO:0019843">
    <property type="term" value="F:rRNA binding"/>
    <property type="evidence" value="ECO:0007669"/>
    <property type="project" value="UniProtKB-KW"/>
</dbReference>
<dbReference type="AlphaFoldDB" id="A0A4R3JB26"/>
<keyword evidence="15" id="KW-1185">Reference proteome</keyword>
<evidence type="ECO:0000256" key="9">
    <source>
        <dbReference type="ARBA" id="ARBA00023134"/>
    </source>
</evidence>
<sequence length="361" mass="39735">MTRDYSQFLPPSASGNLPRKKTAQLEKLGWKPFFSQQLSLDDTSHLSPVRVTEVHRTGLHVLGEDIDTLLPPGPEATVGDWLLYDPQHPASSKVLERSSVFERRAPGTDRKRQLIAANVDTVFIVSSCNKDFNIARLERYVALAFEAAVTPVILLTKADLCDDPSSYLARASEISNRVLVELVNALSAEPITKLAPWCKAGQTVAFLGSSGVGKSTLVNALFRGGVTDTAAIREDDSKGRHTTTRRQMHFTPDGCAILDTPGMRELQLTNVETGIADVFADIVDLAGHCRFRDCHHDTEPGCAIQAALDSGDFDPARFARWKKLAAEERYNSSSLNERKSAEKAFQKMVNAVQQKTRKQKG</sequence>
<proteinExistence type="inferred from homology"/>
<evidence type="ECO:0000313" key="15">
    <source>
        <dbReference type="Proteomes" id="UP000295696"/>
    </source>
</evidence>
<dbReference type="GO" id="GO:0042274">
    <property type="term" value="P:ribosomal small subunit biogenesis"/>
    <property type="evidence" value="ECO:0007669"/>
    <property type="project" value="UniProtKB-UniRule"/>
</dbReference>
<dbReference type="GO" id="GO:0005737">
    <property type="term" value="C:cytoplasm"/>
    <property type="evidence" value="ECO:0007669"/>
    <property type="project" value="UniProtKB-SubCell"/>
</dbReference>
<evidence type="ECO:0000259" key="12">
    <source>
        <dbReference type="PROSITE" id="PS50936"/>
    </source>
</evidence>
<evidence type="ECO:0000256" key="3">
    <source>
        <dbReference type="ARBA" id="ARBA00022723"/>
    </source>
</evidence>